<proteinExistence type="predicted"/>
<sequence length="212" mass="24088">MPPDWEPTENAKQKCAELGIPLGDAIRIFRDWADQGKYSKNWHLSFAQALRTWVPETWARSIEAKTRLDNARWQAETAKRPLPADWLPNAQGENLAVSAGILDLTEAVGFFRDYHNRKKTLSGDWAAEWRAALRWLPDALKSKTGGTADTWKAIDEYTERLEHPQIVTETAHRAPNPPKSSELYPETGNARENGLNVDDYSTQGMDWDTPPF</sequence>
<dbReference type="AlphaFoldDB" id="A0A7K0K1I8"/>
<accession>A0A7K0K1I8</accession>
<gene>
    <name evidence="2" type="ORF">FYJ63_01345</name>
</gene>
<evidence type="ECO:0000256" key="1">
    <source>
        <dbReference type="SAM" id="MobiDB-lite"/>
    </source>
</evidence>
<protein>
    <submittedName>
        <fullName evidence="2">Uncharacterized protein</fullName>
    </submittedName>
</protein>
<reference evidence="2 3" key="1">
    <citation type="submission" date="2019-08" db="EMBL/GenBank/DDBJ databases">
        <title>In-depth cultivation of the pig gut microbiome towards novel bacterial diversity and tailored functional studies.</title>
        <authorList>
            <person name="Wylensek D."/>
            <person name="Hitch T.C.A."/>
            <person name="Clavel T."/>
        </authorList>
    </citation>
    <scope>NUCLEOTIDE SEQUENCE [LARGE SCALE GENOMIC DNA]</scope>
    <source>
        <strain evidence="2 3">RF-GAM-744-WT-7</strain>
    </source>
</reference>
<evidence type="ECO:0000313" key="3">
    <source>
        <dbReference type="Proteomes" id="UP000442535"/>
    </source>
</evidence>
<evidence type="ECO:0000313" key="2">
    <source>
        <dbReference type="EMBL" id="MST48910.1"/>
    </source>
</evidence>
<dbReference type="Proteomes" id="UP000442535">
    <property type="component" value="Unassembled WGS sequence"/>
</dbReference>
<dbReference type="EMBL" id="VUMY01000002">
    <property type="protein sequence ID" value="MST48910.1"/>
    <property type="molecule type" value="Genomic_DNA"/>
</dbReference>
<name>A0A7K0K1I8_9ACTO</name>
<comment type="caution">
    <text evidence="2">The sequence shown here is derived from an EMBL/GenBank/DDBJ whole genome shotgun (WGS) entry which is preliminary data.</text>
</comment>
<organism evidence="2 3">
    <name type="scientific">Mobiluncus porci</name>
    <dbReference type="NCBI Taxonomy" id="2652278"/>
    <lineage>
        <taxon>Bacteria</taxon>
        <taxon>Bacillati</taxon>
        <taxon>Actinomycetota</taxon>
        <taxon>Actinomycetes</taxon>
        <taxon>Actinomycetales</taxon>
        <taxon>Actinomycetaceae</taxon>
        <taxon>Mobiluncus</taxon>
    </lineage>
</organism>
<keyword evidence="3" id="KW-1185">Reference proteome</keyword>
<feature type="region of interest" description="Disordered" evidence="1">
    <location>
        <begin position="168"/>
        <end position="189"/>
    </location>
</feature>